<name>A0A2P8I0M7_SACCR</name>
<dbReference type="NCBIfam" id="TIGR01188">
    <property type="entry name" value="drrA"/>
    <property type="match status" value="1"/>
</dbReference>
<keyword evidence="9" id="KW-1185">Reference proteome</keyword>
<comment type="similarity">
    <text evidence="6">Belongs to the ABC transporter superfamily. Drug exporter-1 (DrugE1) (TC 3.A.1.105) family.</text>
</comment>
<dbReference type="Gene3D" id="3.40.50.300">
    <property type="entry name" value="P-loop containing nucleotide triphosphate hydrolases"/>
    <property type="match status" value="1"/>
</dbReference>
<protein>
    <submittedName>
        <fullName evidence="8">ABC-2 type transport system ATP-binding protein</fullName>
    </submittedName>
</protein>
<feature type="domain" description="ABC transporter" evidence="7">
    <location>
        <begin position="6"/>
        <end position="236"/>
    </location>
</feature>
<dbReference type="InterPro" id="IPR003593">
    <property type="entry name" value="AAA+_ATPase"/>
</dbReference>
<evidence type="ECO:0000256" key="5">
    <source>
        <dbReference type="ARBA" id="ARBA00023251"/>
    </source>
</evidence>
<dbReference type="AlphaFoldDB" id="A0A2P8I0M7"/>
<dbReference type="GO" id="GO:0005886">
    <property type="term" value="C:plasma membrane"/>
    <property type="evidence" value="ECO:0007669"/>
    <property type="project" value="UniProtKB-SubCell"/>
</dbReference>
<proteinExistence type="inferred from homology"/>
<evidence type="ECO:0000256" key="4">
    <source>
        <dbReference type="ARBA" id="ARBA00022840"/>
    </source>
</evidence>
<sequence>MTGEAITTTGLGRVFGDRHAVRDLDLRVPTGQVMGLLGPNGAGKTTTIRMLTTLLAPTSGSARVAGLDVRRYPARARRHIGYVPQEKGVRHLLTGRESAEIEADLHHIPRRERDRRVTEVLDLLGLLPDADRLVSEYSGGLQRRLDLACGLLHRPDVLILDEPTLGLDVPSRRQVWDHVRQLRDGGGTVLLATNYLDEADALCDRVTILDRGREVVTGTPAELKRKVGADVVVVRTRQPDRLGRALAGLPWVRQVKVVDADVSVFVADAPSALPAVMAEARRHDVAVLRATYERPTLDDVFVHFTGHVAAGAQ</sequence>
<evidence type="ECO:0000256" key="6">
    <source>
        <dbReference type="ARBA" id="ARBA00049985"/>
    </source>
</evidence>
<dbReference type="Pfam" id="PF13732">
    <property type="entry name" value="DrrA1-3_C"/>
    <property type="match status" value="1"/>
</dbReference>
<dbReference type="InterPro" id="IPR025302">
    <property type="entry name" value="DrrA1/2-like_C"/>
</dbReference>
<dbReference type="InterPro" id="IPR003439">
    <property type="entry name" value="ABC_transporter-like_ATP-bd"/>
</dbReference>
<dbReference type="InterPro" id="IPR050763">
    <property type="entry name" value="ABC_transporter_ATP-binding"/>
</dbReference>
<dbReference type="Pfam" id="PF00005">
    <property type="entry name" value="ABC_tran"/>
    <property type="match status" value="1"/>
</dbReference>
<comment type="caution">
    <text evidence="8">The sequence shown here is derived from an EMBL/GenBank/DDBJ whole genome shotgun (WGS) entry which is preliminary data.</text>
</comment>
<dbReference type="GO" id="GO:0016887">
    <property type="term" value="F:ATP hydrolysis activity"/>
    <property type="evidence" value="ECO:0007669"/>
    <property type="project" value="InterPro"/>
</dbReference>
<comment type="subcellular location">
    <subcellularLocation>
        <location evidence="1">Cell membrane</location>
        <topology evidence="1">Peripheral membrane protein</topology>
    </subcellularLocation>
</comment>
<evidence type="ECO:0000256" key="1">
    <source>
        <dbReference type="ARBA" id="ARBA00004202"/>
    </source>
</evidence>
<dbReference type="PANTHER" id="PTHR42711:SF5">
    <property type="entry name" value="ABC TRANSPORTER ATP-BINDING PROTEIN NATA"/>
    <property type="match status" value="1"/>
</dbReference>
<evidence type="ECO:0000313" key="8">
    <source>
        <dbReference type="EMBL" id="PSL52003.1"/>
    </source>
</evidence>
<dbReference type="SMART" id="SM00382">
    <property type="entry name" value="AAA"/>
    <property type="match status" value="1"/>
</dbReference>
<dbReference type="InterPro" id="IPR005894">
    <property type="entry name" value="DrrA"/>
</dbReference>
<keyword evidence="5" id="KW-0046">Antibiotic resistance</keyword>
<evidence type="ECO:0000313" key="9">
    <source>
        <dbReference type="Proteomes" id="UP000241118"/>
    </source>
</evidence>
<dbReference type="EMBL" id="PYAX01000016">
    <property type="protein sequence ID" value="PSL52003.1"/>
    <property type="molecule type" value="Genomic_DNA"/>
</dbReference>
<evidence type="ECO:0000256" key="2">
    <source>
        <dbReference type="ARBA" id="ARBA00022448"/>
    </source>
</evidence>
<dbReference type="InterPro" id="IPR027417">
    <property type="entry name" value="P-loop_NTPase"/>
</dbReference>
<keyword evidence="3" id="KW-0547">Nucleotide-binding</keyword>
<dbReference type="Proteomes" id="UP000241118">
    <property type="component" value="Unassembled WGS sequence"/>
</dbReference>
<accession>A0A2P8I0M7</accession>
<gene>
    <name evidence="8" type="ORF">B0I31_11679</name>
</gene>
<dbReference type="GO" id="GO:1900753">
    <property type="term" value="P:doxorubicin transport"/>
    <property type="evidence" value="ECO:0007669"/>
    <property type="project" value="InterPro"/>
</dbReference>
<dbReference type="PANTHER" id="PTHR42711">
    <property type="entry name" value="ABC TRANSPORTER ATP-BINDING PROTEIN"/>
    <property type="match status" value="1"/>
</dbReference>
<keyword evidence="2" id="KW-0813">Transport</keyword>
<evidence type="ECO:0000259" key="7">
    <source>
        <dbReference type="PROSITE" id="PS50893"/>
    </source>
</evidence>
<dbReference type="SUPFAM" id="SSF52540">
    <property type="entry name" value="P-loop containing nucleoside triphosphate hydrolases"/>
    <property type="match status" value="1"/>
</dbReference>
<reference evidence="8 9" key="1">
    <citation type="submission" date="2018-03" db="EMBL/GenBank/DDBJ databases">
        <title>Genomic Encyclopedia of Type Strains, Phase III (KMG-III): the genomes of soil and plant-associated and newly described type strains.</title>
        <authorList>
            <person name="Whitman W."/>
        </authorList>
    </citation>
    <scope>NUCLEOTIDE SEQUENCE [LARGE SCALE GENOMIC DNA]</scope>
    <source>
        <strain evidence="8 9">CGMCC 4.7097</strain>
    </source>
</reference>
<organism evidence="8 9">
    <name type="scientific">Saccharothrix carnea</name>
    <dbReference type="NCBI Taxonomy" id="1280637"/>
    <lineage>
        <taxon>Bacteria</taxon>
        <taxon>Bacillati</taxon>
        <taxon>Actinomycetota</taxon>
        <taxon>Actinomycetes</taxon>
        <taxon>Pseudonocardiales</taxon>
        <taxon>Pseudonocardiaceae</taxon>
        <taxon>Saccharothrix</taxon>
    </lineage>
</organism>
<dbReference type="GO" id="GO:0005524">
    <property type="term" value="F:ATP binding"/>
    <property type="evidence" value="ECO:0007669"/>
    <property type="project" value="UniProtKB-KW"/>
</dbReference>
<dbReference type="GO" id="GO:0043215">
    <property type="term" value="P:daunorubicin transport"/>
    <property type="evidence" value="ECO:0007669"/>
    <property type="project" value="InterPro"/>
</dbReference>
<dbReference type="GO" id="GO:0046677">
    <property type="term" value="P:response to antibiotic"/>
    <property type="evidence" value="ECO:0007669"/>
    <property type="project" value="UniProtKB-KW"/>
</dbReference>
<keyword evidence="4 8" id="KW-0067">ATP-binding</keyword>
<evidence type="ECO:0000256" key="3">
    <source>
        <dbReference type="ARBA" id="ARBA00022741"/>
    </source>
</evidence>
<dbReference type="PROSITE" id="PS50893">
    <property type="entry name" value="ABC_TRANSPORTER_2"/>
    <property type="match status" value="1"/>
</dbReference>